<organism evidence="2 3">
    <name type="scientific">candidate division Kazan bacterium RIFCSPLOWO2_01_FULL_48_13</name>
    <dbReference type="NCBI Taxonomy" id="1798539"/>
    <lineage>
        <taxon>Bacteria</taxon>
        <taxon>Bacteria division Kazan-3B-28</taxon>
    </lineage>
</organism>
<comment type="caution">
    <text evidence="2">The sequence shown here is derived from an EMBL/GenBank/DDBJ whole genome shotgun (WGS) entry which is preliminary data.</text>
</comment>
<evidence type="ECO:0000313" key="3">
    <source>
        <dbReference type="Proteomes" id="UP000179010"/>
    </source>
</evidence>
<dbReference type="InterPro" id="IPR027434">
    <property type="entry name" value="Homing_endonucl"/>
</dbReference>
<dbReference type="SUPFAM" id="SSF55608">
    <property type="entry name" value="Homing endonucleases"/>
    <property type="match status" value="1"/>
</dbReference>
<evidence type="ECO:0000259" key="1">
    <source>
        <dbReference type="Pfam" id="PF00961"/>
    </source>
</evidence>
<dbReference type="GO" id="GO:0004519">
    <property type="term" value="F:endonuclease activity"/>
    <property type="evidence" value="ECO:0007669"/>
    <property type="project" value="InterPro"/>
</dbReference>
<gene>
    <name evidence="2" type="ORF">A2994_03175</name>
</gene>
<dbReference type="AlphaFoldDB" id="A0A1F4PQ66"/>
<accession>A0A1F4PQ66</accession>
<dbReference type="Pfam" id="PF00961">
    <property type="entry name" value="LAGLIDADG_1"/>
    <property type="match status" value="1"/>
</dbReference>
<name>A0A1F4PQ66_UNCK3</name>
<protein>
    <recommendedName>
        <fullName evidence="1">Homing endonuclease LAGLIDADG domain-containing protein</fullName>
    </recommendedName>
</protein>
<dbReference type="Proteomes" id="UP000179010">
    <property type="component" value="Unassembled WGS sequence"/>
</dbReference>
<evidence type="ECO:0000313" key="2">
    <source>
        <dbReference type="EMBL" id="OGB85730.1"/>
    </source>
</evidence>
<reference evidence="2 3" key="1">
    <citation type="journal article" date="2016" name="Nat. Commun.">
        <title>Thousands of microbial genomes shed light on interconnected biogeochemical processes in an aquifer system.</title>
        <authorList>
            <person name="Anantharaman K."/>
            <person name="Brown C.T."/>
            <person name="Hug L.A."/>
            <person name="Sharon I."/>
            <person name="Castelle C.J."/>
            <person name="Probst A.J."/>
            <person name="Thomas B.C."/>
            <person name="Singh A."/>
            <person name="Wilkins M.J."/>
            <person name="Karaoz U."/>
            <person name="Brodie E.L."/>
            <person name="Williams K.H."/>
            <person name="Hubbard S.S."/>
            <person name="Banfield J.F."/>
        </authorList>
    </citation>
    <scope>NUCLEOTIDE SEQUENCE [LARGE SCALE GENOMIC DNA]</scope>
</reference>
<dbReference type="EMBL" id="METE01000001">
    <property type="protein sequence ID" value="OGB85730.1"/>
    <property type="molecule type" value="Genomic_DNA"/>
</dbReference>
<proteinExistence type="predicted"/>
<dbReference type="InterPro" id="IPR004860">
    <property type="entry name" value="LAGLIDADG_dom"/>
</dbReference>
<feature type="domain" description="Homing endonuclease LAGLIDADG" evidence="1">
    <location>
        <begin position="9"/>
        <end position="99"/>
    </location>
</feature>
<sequence length="162" mass="18803">MAEKLFAYIAGFLDGDGCIMAQLVKRSGYVHGYQIRVSVVFYQKESKKYFLEWLKGQLKYGYVRVRNDHMAEYTIVGYQSVYEVLTKLLPYLRLKKTIAQKVINLCVMGIKSSPKRISPTELLKRAALVDETAAYNYSKKRTTTRATVKQFLQEHNLFPRND</sequence>
<dbReference type="Gene3D" id="3.10.28.10">
    <property type="entry name" value="Homing endonucleases"/>
    <property type="match status" value="1"/>
</dbReference>